<feature type="transmembrane region" description="Helical" evidence="7">
    <location>
        <begin position="87"/>
        <end position="106"/>
    </location>
</feature>
<dbReference type="PROSITE" id="PS50850">
    <property type="entry name" value="MFS"/>
    <property type="match status" value="1"/>
</dbReference>
<dbReference type="Gene3D" id="1.20.1720.10">
    <property type="entry name" value="Multidrug resistance protein D"/>
    <property type="match status" value="1"/>
</dbReference>
<dbReference type="PANTHER" id="PTHR42718:SF46">
    <property type="entry name" value="BLR6921 PROTEIN"/>
    <property type="match status" value="1"/>
</dbReference>
<feature type="transmembrane region" description="Helical" evidence="7">
    <location>
        <begin position="208"/>
        <end position="228"/>
    </location>
</feature>
<feature type="transmembrane region" description="Helical" evidence="7">
    <location>
        <begin position="412"/>
        <end position="430"/>
    </location>
</feature>
<dbReference type="Proteomes" id="UP000547209">
    <property type="component" value="Unassembled WGS sequence"/>
</dbReference>
<feature type="transmembrane region" description="Helical" evidence="7">
    <location>
        <begin position="309"/>
        <end position="330"/>
    </location>
</feature>
<dbReference type="InterPro" id="IPR020846">
    <property type="entry name" value="MFS_dom"/>
</dbReference>
<feature type="transmembrane region" description="Helical" evidence="7">
    <location>
        <begin position="234"/>
        <end position="255"/>
    </location>
</feature>
<feature type="transmembrane region" description="Helical" evidence="7">
    <location>
        <begin position="145"/>
        <end position="164"/>
    </location>
</feature>
<feature type="transmembrane region" description="Helical" evidence="7">
    <location>
        <begin position="342"/>
        <end position="363"/>
    </location>
</feature>
<dbReference type="GO" id="GO:0005886">
    <property type="term" value="C:plasma membrane"/>
    <property type="evidence" value="ECO:0007669"/>
    <property type="project" value="UniProtKB-SubCell"/>
</dbReference>
<evidence type="ECO:0000256" key="6">
    <source>
        <dbReference type="ARBA" id="ARBA00023136"/>
    </source>
</evidence>
<feature type="domain" description="Major facilitator superfamily (MFS) profile" evidence="8">
    <location>
        <begin position="21"/>
        <end position="473"/>
    </location>
</feature>
<evidence type="ECO:0000259" key="8">
    <source>
        <dbReference type="PROSITE" id="PS50850"/>
    </source>
</evidence>
<keyword evidence="6 7" id="KW-0472">Membrane</keyword>
<feature type="transmembrane region" description="Helical" evidence="7">
    <location>
        <begin position="369"/>
        <end position="391"/>
    </location>
</feature>
<feature type="transmembrane region" description="Helical" evidence="7">
    <location>
        <begin position="57"/>
        <end position="75"/>
    </location>
</feature>
<comment type="subcellular location">
    <subcellularLocation>
        <location evidence="1">Cell membrane</location>
        <topology evidence="1">Multi-pass membrane protein</topology>
    </subcellularLocation>
</comment>
<organism evidence="9 10">
    <name type="scientific">Cohnella nanjingensis</name>
    <dbReference type="NCBI Taxonomy" id="1387779"/>
    <lineage>
        <taxon>Bacteria</taxon>
        <taxon>Bacillati</taxon>
        <taxon>Bacillota</taxon>
        <taxon>Bacilli</taxon>
        <taxon>Bacillales</taxon>
        <taxon>Paenibacillaceae</taxon>
        <taxon>Cohnella</taxon>
    </lineage>
</organism>
<keyword evidence="3" id="KW-1003">Cell membrane</keyword>
<dbReference type="Pfam" id="PF07690">
    <property type="entry name" value="MFS_1"/>
    <property type="match status" value="1"/>
</dbReference>
<dbReference type="SUPFAM" id="SSF103473">
    <property type="entry name" value="MFS general substrate transporter"/>
    <property type="match status" value="1"/>
</dbReference>
<dbReference type="InterPro" id="IPR036259">
    <property type="entry name" value="MFS_trans_sf"/>
</dbReference>
<dbReference type="GO" id="GO:0022857">
    <property type="term" value="F:transmembrane transporter activity"/>
    <property type="evidence" value="ECO:0007669"/>
    <property type="project" value="InterPro"/>
</dbReference>
<gene>
    <name evidence="9" type="ORF">H7C19_12820</name>
</gene>
<keyword evidence="2" id="KW-0813">Transport</keyword>
<evidence type="ECO:0000256" key="5">
    <source>
        <dbReference type="ARBA" id="ARBA00022989"/>
    </source>
</evidence>
<dbReference type="PANTHER" id="PTHR42718">
    <property type="entry name" value="MAJOR FACILITATOR SUPERFAMILY MULTIDRUG TRANSPORTER MFSC"/>
    <property type="match status" value="1"/>
</dbReference>
<keyword evidence="10" id="KW-1185">Reference proteome</keyword>
<evidence type="ECO:0000313" key="9">
    <source>
        <dbReference type="EMBL" id="MBB6671565.1"/>
    </source>
</evidence>
<dbReference type="Gene3D" id="1.20.1250.20">
    <property type="entry name" value="MFS general substrate transporter like domains"/>
    <property type="match status" value="1"/>
</dbReference>
<keyword evidence="4 7" id="KW-0812">Transmembrane</keyword>
<evidence type="ECO:0000256" key="2">
    <source>
        <dbReference type="ARBA" id="ARBA00022448"/>
    </source>
</evidence>
<feature type="transmembrane region" description="Helical" evidence="7">
    <location>
        <begin position="450"/>
        <end position="468"/>
    </location>
</feature>
<dbReference type="EMBL" id="JACJVP010000022">
    <property type="protein sequence ID" value="MBB6671565.1"/>
    <property type="molecule type" value="Genomic_DNA"/>
</dbReference>
<dbReference type="InterPro" id="IPR011701">
    <property type="entry name" value="MFS"/>
</dbReference>
<keyword evidence="5 7" id="KW-1133">Transmembrane helix</keyword>
<dbReference type="RefSeq" id="WP_185143047.1">
    <property type="nucleotide sequence ID" value="NZ_JACJVP010000022.1"/>
</dbReference>
<reference evidence="9 10" key="1">
    <citation type="submission" date="2020-08" db="EMBL/GenBank/DDBJ databases">
        <title>Cohnella phylogeny.</title>
        <authorList>
            <person name="Dunlap C."/>
        </authorList>
    </citation>
    <scope>NUCLEOTIDE SEQUENCE [LARGE SCALE GENOMIC DNA]</scope>
    <source>
        <strain evidence="9 10">DSM 28246</strain>
    </source>
</reference>
<feature type="transmembrane region" description="Helical" evidence="7">
    <location>
        <begin position="112"/>
        <end position="133"/>
    </location>
</feature>
<protein>
    <submittedName>
        <fullName evidence="9">MFS transporter</fullName>
    </submittedName>
</protein>
<dbReference type="AlphaFoldDB" id="A0A7X0RSG0"/>
<evidence type="ECO:0000313" key="10">
    <source>
        <dbReference type="Proteomes" id="UP000547209"/>
    </source>
</evidence>
<sequence>MSMPSPALNAAGSKRRFLGLSLALLAFAQLIYALDINIVFVALPEIGRGLGFTEQSLQWVVSAYTIFCGGFMLLGGRAADLAGQRRMFVFALTLYAVASLLGGLAWSTAAIIVARAIQGIGGALLFPATLSLLNRLFEEGPRRNRALAVWGGAGASGLTLGALLGGLLTQAFGWEAVFYVNVPLAGIIAIAALFFIPRDQPRTSRRSFDLPGALTVTAGATLLVYVLVQGPENGWGSTSILVSAILAVVFLGLFVRIELRSADPLMPMRLFRNRSLVAGMSITFIFMGTFGALPYFLTVFFQRVHGFSALQTGLAFLVPSLAIAAGTQLGERLSTRLATRSSLLIGHGIGIVGTALIPLGIYAGGSYLAIVPGLVLSGIGQGIVWTGMWIAASTGISEEEQGIASGMASTTLNIGNAIGLALLIAVANAGVHTQTGAMLLRAISSGERTAVYLAAAGIALGLLVAFALPRGRQSPAPAAAGAIQGEAEIG</sequence>
<proteinExistence type="predicted"/>
<feature type="transmembrane region" description="Helical" evidence="7">
    <location>
        <begin position="176"/>
        <end position="196"/>
    </location>
</feature>
<comment type="caution">
    <text evidence="9">The sequence shown here is derived from an EMBL/GenBank/DDBJ whole genome shotgun (WGS) entry which is preliminary data.</text>
</comment>
<accession>A0A7X0RSG0</accession>
<evidence type="ECO:0000256" key="4">
    <source>
        <dbReference type="ARBA" id="ARBA00022692"/>
    </source>
</evidence>
<evidence type="ECO:0000256" key="1">
    <source>
        <dbReference type="ARBA" id="ARBA00004651"/>
    </source>
</evidence>
<feature type="transmembrane region" description="Helical" evidence="7">
    <location>
        <begin position="276"/>
        <end position="297"/>
    </location>
</feature>
<name>A0A7X0RSG0_9BACL</name>
<evidence type="ECO:0000256" key="3">
    <source>
        <dbReference type="ARBA" id="ARBA00022475"/>
    </source>
</evidence>
<dbReference type="CDD" id="cd17321">
    <property type="entry name" value="MFS_MMR_MDR_like"/>
    <property type="match status" value="1"/>
</dbReference>
<evidence type="ECO:0000256" key="7">
    <source>
        <dbReference type="SAM" id="Phobius"/>
    </source>
</evidence>